<keyword evidence="11" id="KW-1160">Virus entry into host cell</keyword>
<dbReference type="OrthoDB" id="17447at10239"/>
<dbReference type="GeneID" id="15613216"/>
<evidence type="ECO:0000256" key="11">
    <source>
        <dbReference type="ARBA" id="ARBA00023296"/>
    </source>
</evidence>
<evidence type="ECO:0000313" key="13">
    <source>
        <dbReference type="EMBL" id="CCU55794.1"/>
    </source>
</evidence>
<dbReference type="Pfam" id="PF04584">
    <property type="entry name" value="Pox_A28"/>
    <property type="match status" value="1"/>
</dbReference>
<keyword evidence="9 12" id="KW-0472">Membrane</keyword>
<accession>A0A916KPQ0</accession>
<organism evidence="13 14">
    <name type="scientific">Choristoneura biennis entomopoxvirus</name>
    <name type="common">CbEPV</name>
    <dbReference type="NCBI Taxonomy" id="10288"/>
    <lineage>
        <taxon>Viruses</taxon>
        <taxon>Varidnaviria</taxon>
        <taxon>Bamfordvirae</taxon>
        <taxon>Nucleocytoviricota</taxon>
        <taxon>Pokkesviricetes</taxon>
        <taxon>Chitovirales</taxon>
        <taxon>Poxviridae</taxon>
        <taxon>Entomopoxvirinae</taxon>
        <taxon>Betaentomopoxvirus</taxon>
        <taxon>Betaentomopoxvirus cbiennis</taxon>
    </lineage>
</organism>
<evidence type="ECO:0000256" key="8">
    <source>
        <dbReference type="ARBA" id="ARBA00022989"/>
    </source>
</evidence>
<keyword evidence="4" id="KW-1162">Viral penetration into host cytoplasm</keyword>
<dbReference type="GO" id="GO:0055036">
    <property type="term" value="C:virion membrane"/>
    <property type="evidence" value="ECO:0007669"/>
    <property type="project" value="UniProtKB-SubCell"/>
</dbReference>
<evidence type="ECO:0000313" key="14">
    <source>
        <dbReference type="Proteomes" id="UP000792220"/>
    </source>
</evidence>
<evidence type="ECO:0000256" key="9">
    <source>
        <dbReference type="ARBA" id="ARBA00023136"/>
    </source>
</evidence>
<keyword evidence="5 12" id="KW-0812">Transmembrane</keyword>
<protein>
    <submittedName>
        <fullName evidence="13">IMV MP/virus entry (Cop-A28L)</fullName>
    </submittedName>
</protein>
<comment type="subcellular location">
    <subcellularLocation>
        <location evidence="2">Virion membrane</location>
        <topology evidence="2">Single-pass membrane protein</topology>
    </subcellularLocation>
</comment>
<sequence length="143" mass="16736">MNTIQILVIILITSALCFLIFQLWYYAENYEYILRYNDTYSNLEFTKSANINFDDLTIYDPNDNIFNVEEKWRCSTNNNNTFYALSTFGFLSTESTGIHLTYSNSRDCIIDLFSKIIKIVYDPCMVESSADCTLLRLLMRNTT</sequence>
<dbReference type="GO" id="GO:0019031">
    <property type="term" value="C:viral envelope"/>
    <property type="evidence" value="ECO:0007669"/>
    <property type="project" value="InterPro"/>
</dbReference>
<evidence type="ECO:0000256" key="10">
    <source>
        <dbReference type="ARBA" id="ARBA00023157"/>
    </source>
</evidence>
<organismHost>
    <name type="scientific">Choristoneura fumiferana</name>
    <name type="common">Spruce budworm moth</name>
    <name type="synonym">Archips fumiferana</name>
    <dbReference type="NCBI Taxonomy" id="7141"/>
</organismHost>
<dbReference type="RefSeq" id="YP_008004296.1">
    <property type="nucleotide sequence ID" value="NC_021248.1"/>
</dbReference>
<evidence type="ECO:0000256" key="4">
    <source>
        <dbReference type="ARBA" id="ARBA00022595"/>
    </source>
</evidence>
<evidence type="ECO:0000256" key="2">
    <source>
        <dbReference type="ARBA" id="ARBA00004381"/>
    </source>
</evidence>
<dbReference type="InterPro" id="IPR007664">
    <property type="entry name" value="Poxvirus_A28"/>
</dbReference>
<evidence type="ECO:0000256" key="12">
    <source>
        <dbReference type="SAM" id="Phobius"/>
    </source>
</evidence>
<evidence type="ECO:0000256" key="3">
    <source>
        <dbReference type="ARBA" id="ARBA00022506"/>
    </source>
</evidence>
<reference evidence="13" key="1">
    <citation type="journal article" date="2013" name="J. Virol.">
        <title>New Insights into the Evolution of Entomopoxvirinae from the Complete Genome Sequences of Four Entomopoxviruses Infecting Adoxophyes honmai, Choristoneura biennis, Choristoneura rosaceana, and Mythimna separata.</title>
        <authorList>
            <person name="Theze J."/>
            <person name="Takatsuka J."/>
            <person name="Li Z."/>
            <person name="Gallais J."/>
            <person name="Doucet D."/>
            <person name="Arif B."/>
            <person name="Nakai M."/>
            <person name="Herniou E.A."/>
        </authorList>
    </citation>
    <scope>NUCLEOTIDE SEQUENCE</scope>
</reference>
<evidence type="ECO:0000256" key="5">
    <source>
        <dbReference type="ARBA" id="ARBA00022692"/>
    </source>
</evidence>
<keyword evidence="14" id="KW-1185">Reference proteome</keyword>
<comment type="function">
    <text evidence="1">Envelope protein required for virus entry into host cell and for cell-cell fusion (syncytium formation).</text>
</comment>
<dbReference type="EMBL" id="HF679132">
    <property type="protein sequence ID" value="CCU55794.1"/>
    <property type="molecule type" value="Genomic_DNA"/>
</dbReference>
<evidence type="ECO:0000256" key="6">
    <source>
        <dbReference type="ARBA" id="ARBA00022844"/>
    </source>
</evidence>
<keyword evidence="3" id="KW-1168">Fusion of virus membrane with host membrane</keyword>
<dbReference type="Proteomes" id="UP000792220">
    <property type="component" value="Genome"/>
</dbReference>
<proteinExistence type="predicted"/>
<keyword evidence="6" id="KW-0946">Virion</keyword>
<keyword evidence="8 12" id="KW-1133">Transmembrane helix</keyword>
<keyword evidence="10" id="KW-1015">Disulfide bond</keyword>
<feature type="transmembrane region" description="Helical" evidence="12">
    <location>
        <begin position="6"/>
        <end position="27"/>
    </location>
</feature>
<keyword evidence="7" id="KW-0426">Late protein</keyword>
<dbReference type="KEGG" id="vg:15613216"/>
<name>A0A916KPQ0_CBEPV</name>
<gene>
    <name evidence="13" type="ORF">CHBEV_226</name>
</gene>
<dbReference type="GO" id="GO:0039663">
    <property type="term" value="P:membrane fusion involved in viral entry into host cell"/>
    <property type="evidence" value="ECO:0007669"/>
    <property type="project" value="UniProtKB-KW"/>
</dbReference>
<evidence type="ECO:0000256" key="7">
    <source>
        <dbReference type="ARBA" id="ARBA00022921"/>
    </source>
</evidence>
<dbReference type="GO" id="GO:0046718">
    <property type="term" value="P:symbiont entry into host cell"/>
    <property type="evidence" value="ECO:0007669"/>
    <property type="project" value="UniProtKB-KW"/>
</dbReference>
<evidence type="ECO:0000256" key="1">
    <source>
        <dbReference type="ARBA" id="ARBA00004039"/>
    </source>
</evidence>